<keyword evidence="2" id="KW-1185">Reference proteome</keyword>
<reference evidence="1 2" key="1">
    <citation type="submission" date="2024-11" db="EMBL/GenBank/DDBJ databases">
        <title>Adaptive evolution of stress response genes in parasites aligns with host niche diversity.</title>
        <authorList>
            <person name="Hahn C."/>
            <person name="Resl P."/>
        </authorList>
    </citation>
    <scope>NUCLEOTIDE SEQUENCE [LARGE SCALE GENOMIC DNA]</scope>
    <source>
        <strain evidence="1">EGGRZ-B1_66</strain>
        <tissue evidence="1">Body</tissue>
    </source>
</reference>
<evidence type="ECO:0000313" key="2">
    <source>
        <dbReference type="Proteomes" id="UP001626550"/>
    </source>
</evidence>
<dbReference type="Proteomes" id="UP001626550">
    <property type="component" value="Unassembled WGS sequence"/>
</dbReference>
<accession>A0ABD2PKN1</accession>
<gene>
    <name evidence="1" type="ORF">Ciccas_013410</name>
</gene>
<comment type="caution">
    <text evidence="1">The sequence shown here is derived from an EMBL/GenBank/DDBJ whole genome shotgun (WGS) entry which is preliminary data.</text>
</comment>
<sequence>MGILLRNYDDYPKLKRNETMIDLIENLKCECSLFGFKNQFSDFFGDISKDSLLQLAENLLDQGAIDLAIYPMMNLGSYQPIFERIGQKFDSKNLVTALNACKNRYSQKVTDFLMQLYQTKQDTFEAMCRDDDTKKLLKSLISGLITSKLKANTDCDFIFKLVLSLYQERDQSTAIDAIHTILNESVSDPDLGGFLIDSFDITEQNELAFYSQGQCLYLLPLMNPTYKVNFQSELKASVSASGFVYFQGTSRALCPKPGFEQQFELMASYYFKKMDCKIESWNSSQRLDVLPILRENDQPARVVCGLDHLVIVTNKQQIWQYDFNGRKVNHCRIFLYFKLSKLNLPFSAETAHKVVQVSPFDGFNIALIHRGEEADLLVWGRNDHILAESLLGFHDEVITNPTIIPLATILDHSVSFC</sequence>
<name>A0ABD2PKN1_9PLAT</name>
<dbReference type="EMBL" id="JBJKFK010005941">
    <property type="protein sequence ID" value="KAL3308063.1"/>
    <property type="molecule type" value="Genomic_DNA"/>
</dbReference>
<organism evidence="1 2">
    <name type="scientific">Cichlidogyrus casuarinus</name>
    <dbReference type="NCBI Taxonomy" id="1844966"/>
    <lineage>
        <taxon>Eukaryota</taxon>
        <taxon>Metazoa</taxon>
        <taxon>Spiralia</taxon>
        <taxon>Lophotrochozoa</taxon>
        <taxon>Platyhelminthes</taxon>
        <taxon>Monogenea</taxon>
        <taxon>Monopisthocotylea</taxon>
        <taxon>Dactylogyridea</taxon>
        <taxon>Ancyrocephalidae</taxon>
        <taxon>Cichlidogyrus</taxon>
    </lineage>
</organism>
<proteinExistence type="predicted"/>
<dbReference type="AlphaFoldDB" id="A0ABD2PKN1"/>
<protein>
    <submittedName>
        <fullName evidence="1">Uncharacterized protein</fullName>
    </submittedName>
</protein>
<evidence type="ECO:0000313" key="1">
    <source>
        <dbReference type="EMBL" id="KAL3308063.1"/>
    </source>
</evidence>